<keyword evidence="1" id="KW-0472">Membrane</keyword>
<organism evidence="2 3">
    <name type="scientific">Engelhardtia mirabilis</name>
    <dbReference type="NCBI Taxonomy" id="2528011"/>
    <lineage>
        <taxon>Bacteria</taxon>
        <taxon>Pseudomonadati</taxon>
        <taxon>Planctomycetota</taxon>
        <taxon>Planctomycetia</taxon>
        <taxon>Planctomycetia incertae sedis</taxon>
        <taxon>Engelhardtia</taxon>
    </lineage>
</organism>
<protein>
    <submittedName>
        <fullName evidence="2">Uncharacterized protein</fullName>
    </submittedName>
</protein>
<dbReference type="KEGG" id="pbap:Pla133_17230"/>
<feature type="transmembrane region" description="Helical" evidence="1">
    <location>
        <begin position="15"/>
        <end position="35"/>
    </location>
</feature>
<dbReference type="Proteomes" id="UP000316921">
    <property type="component" value="Chromosome"/>
</dbReference>
<dbReference type="AlphaFoldDB" id="A0A518BI42"/>
<keyword evidence="1" id="KW-1133">Transmembrane helix</keyword>
<evidence type="ECO:0000313" key="2">
    <source>
        <dbReference type="EMBL" id="QDU66647.1"/>
    </source>
</evidence>
<evidence type="ECO:0000313" key="3">
    <source>
        <dbReference type="Proteomes" id="UP000316921"/>
    </source>
</evidence>
<keyword evidence="1" id="KW-0812">Transmembrane</keyword>
<dbReference type="RefSeq" id="WP_145064464.1">
    <property type="nucleotide sequence ID" value="NZ_CP036287.1"/>
</dbReference>
<feature type="transmembrane region" description="Helical" evidence="1">
    <location>
        <begin position="47"/>
        <end position="70"/>
    </location>
</feature>
<name>A0A518BI42_9BACT</name>
<proteinExistence type="predicted"/>
<sequence>MTDPAPLPDPLSPTLLLLPRLVGTISLAIAIGLAFTAPDQIEMRSVWWSIWISTAATGLLASPLTMLLLWRNGRRIPLVDSDGEPQRDPRGRPRTRRVERRGSRALLRGLLLESATLLVLVVTLLAVVGLGD</sequence>
<feature type="transmembrane region" description="Helical" evidence="1">
    <location>
        <begin position="105"/>
        <end position="130"/>
    </location>
</feature>
<keyword evidence="3" id="KW-1185">Reference proteome</keyword>
<accession>A0A518BI42</accession>
<dbReference type="EMBL" id="CP036287">
    <property type="protein sequence ID" value="QDU66647.1"/>
    <property type="molecule type" value="Genomic_DNA"/>
</dbReference>
<evidence type="ECO:0000256" key="1">
    <source>
        <dbReference type="SAM" id="Phobius"/>
    </source>
</evidence>
<gene>
    <name evidence="2" type="ORF">Pla133_17230</name>
</gene>
<reference evidence="2 3" key="1">
    <citation type="submission" date="2019-02" db="EMBL/GenBank/DDBJ databases">
        <title>Deep-cultivation of Planctomycetes and their phenomic and genomic characterization uncovers novel biology.</title>
        <authorList>
            <person name="Wiegand S."/>
            <person name="Jogler M."/>
            <person name="Boedeker C."/>
            <person name="Pinto D."/>
            <person name="Vollmers J."/>
            <person name="Rivas-Marin E."/>
            <person name="Kohn T."/>
            <person name="Peeters S.H."/>
            <person name="Heuer A."/>
            <person name="Rast P."/>
            <person name="Oberbeckmann S."/>
            <person name="Bunk B."/>
            <person name="Jeske O."/>
            <person name="Meyerdierks A."/>
            <person name="Storesund J.E."/>
            <person name="Kallscheuer N."/>
            <person name="Luecker S."/>
            <person name="Lage O.M."/>
            <person name="Pohl T."/>
            <person name="Merkel B.J."/>
            <person name="Hornburger P."/>
            <person name="Mueller R.-W."/>
            <person name="Bruemmer F."/>
            <person name="Labrenz M."/>
            <person name="Spormann A.M."/>
            <person name="Op den Camp H."/>
            <person name="Overmann J."/>
            <person name="Amann R."/>
            <person name="Jetten M.S.M."/>
            <person name="Mascher T."/>
            <person name="Medema M.H."/>
            <person name="Devos D.P."/>
            <person name="Kaster A.-K."/>
            <person name="Ovreas L."/>
            <person name="Rohde M."/>
            <person name="Galperin M.Y."/>
            <person name="Jogler C."/>
        </authorList>
    </citation>
    <scope>NUCLEOTIDE SEQUENCE [LARGE SCALE GENOMIC DNA]</scope>
    <source>
        <strain evidence="2 3">Pla133</strain>
    </source>
</reference>